<dbReference type="SMART" id="SM00331">
    <property type="entry name" value="PP2C_SIG"/>
    <property type="match status" value="1"/>
</dbReference>
<feature type="domain" description="PPM-type phosphatase" evidence="2">
    <location>
        <begin position="1"/>
        <end position="249"/>
    </location>
</feature>
<dbReference type="AlphaFoldDB" id="A0A1G7CU84"/>
<dbReference type="Gene3D" id="3.60.40.10">
    <property type="entry name" value="PPM-type phosphatase domain"/>
    <property type="match status" value="1"/>
</dbReference>
<sequence>MSVAVGRQGLGARERQEDAYAISCQSETDPATDYLIVLADGMGGHVGGEVASRIVIDTFERHCIAQSRNPKPAGRLFEAMEVANAALRERIAREPQLAGMGSTLVAAMKLGSRLYWLSVGDSALYLLRGGVLRRLNADHSVRGELAELVRAGKIRSQDAEAHQRKNALRSALIGEKIALVDANSIQLERKDILLLASDGLETLDESRIRQILSQPGRSAPQEIAADLLNAVDAARAPRQDNTTVVVARYDPSALRLLSTRSLFDQRNSPLSKVPPAAAIGGAALLVAGLTTLIYLIGWGGETPPSPGQSAATENATSAKPAPDAAAPKAGPHSAAPGGDDGDRERPGSEAPGSAVPETPPPPEGTPRTEADATATDPADAPAAADDGLIEGAPESRATVDAARPAPDAIPPPDAIAPEGVTPPPAPKEEKAVPEAATGAATSAPQAAEATEKPQGPAILTTSPLPVPKNLPPEAATGGGGAAAPAGE</sequence>
<dbReference type="Pfam" id="PF13672">
    <property type="entry name" value="PP2C_2"/>
    <property type="match status" value="1"/>
</dbReference>
<feature type="compositionally biased region" description="Pro residues" evidence="1">
    <location>
        <begin position="407"/>
        <end position="425"/>
    </location>
</feature>
<dbReference type="EMBL" id="FNAY01000001">
    <property type="protein sequence ID" value="SDE42320.1"/>
    <property type="molecule type" value="Genomic_DNA"/>
</dbReference>
<name>A0A1G7CU84_RHOCA</name>
<accession>A0A1G7CU84</accession>
<dbReference type="PROSITE" id="PS51746">
    <property type="entry name" value="PPM_2"/>
    <property type="match status" value="1"/>
</dbReference>
<dbReference type="InterPro" id="IPR036457">
    <property type="entry name" value="PPM-type-like_dom_sf"/>
</dbReference>
<dbReference type="Proteomes" id="UP000183812">
    <property type="component" value="Unassembled WGS sequence"/>
</dbReference>
<feature type="compositionally biased region" description="Low complexity" evidence="1">
    <location>
        <begin position="318"/>
        <end position="337"/>
    </location>
</feature>
<evidence type="ECO:0000256" key="1">
    <source>
        <dbReference type="SAM" id="MobiDB-lite"/>
    </source>
</evidence>
<evidence type="ECO:0000313" key="3">
    <source>
        <dbReference type="EMBL" id="SDE42320.1"/>
    </source>
</evidence>
<feature type="compositionally biased region" description="Polar residues" evidence="1">
    <location>
        <begin position="307"/>
        <end position="317"/>
    </location>
</feature>
<protein>
    <submittedName>
        <fullName evidence="3">Serine/threonine protein phosphatase PrpC</fullName>
    </submittedName>
</protein>
<dbReference type="SUPFAM" id="SSF81606">
    <property type="entry name" value="PP2C-like"/>
    <property type="match status" value="1"/>
</dbReference>
<feature type="region of interest" description="Disordered" evidence="1">
    <location>
        <begin position="304"/>
        <end position="487"/>
    </location>
</feature>
<evidence type="ECO:0000313" key="4">
    <source>
        <dbReference type="Proteomes" id="UP000183812"/>
    </source>
</evidence>
<evidence type="ECO:0000259" key="2">
    <source>
        <dbReference type="PROSITE" id="PS51746"/>
    </source>
</evidence>
<reference evidence="3 4" key="1">
    <citation type="submission" date="2016-10" db="EMBL/GenBank/DDBJ databases">
        <authorList>
            <person name="de Groot N.N."/>
        </authorList>
    </citation>
    <scope>NUCLEOTIDE SEQUENCE [LARGE SCALE GENOMIC DNA]</scope>
    <source>
        <strain evidence="4">DSM 938 / 37b4</strain>
    </source>
</reference>
<dbReference type="RefSeq" id="WP_074552572.1">
    <property type="nucleotide sequence ID" value="NZ_CP119563.1"/>
</dbReference>
<dbReference type="SMART" id="SM00332">
    <property type="entry name" value="PP2Cc"/>
    <property type="match status" value="1"/>
</dbReference>
<proteinExistence type="predicted"/>
<feature type="compositionally biased region" description="Low complexity" evidence="1">
    <location>
        <begin position="433"/>
        <end position="448"/>
    </location>
</feature>
<dbReference type="OrthoDB" id="9801841at2"/>
<dbReference type="InterPro" id="IPR001932">
    <property type="entry name" value="PPM-type_phosphatase-like_dom"/>
</dbReference>
<feature type="compositionally biased region" description="Low complexity" evidence="1">
    <location>
        <begin position="365"/>
        <end position="386"/>
    </location>
</feature>
<dbReference type="CDD" id="cd00143">
    <property type="entry name" value="PP2Cc"/>
    <property type="match status" value="1"/>
</dbReference>
<organism evidence="3 4">
    <name type="scientific">Rhodobacter capsulatus</name>
    <name type="common">Rhodopseudomonas capsulata</name>
    <dbReference type="NCBI Taxonomy" id="1061"/>
    <lineage>
        <taxon>Bacteria</taxon>
        <taxon>Pseudomonadati</taxon>
        <taxon>Pseudomonadota</taxon>
        <taxon>Alphaproteobacteria</taxon>
        <taxon>Rhodobacterales</taxon>
        <taxon>Rhodobacter group</taxon>
        <taxon>Rhodobacter</taxon>
    </lineage>
</organism>
<gene>
    <name evidence="3" type="ORF">SAMN04244550_00368</name>
</gene>